<keyword evidence="1" id="KW-1133">Transmembrane helix</keyword>
<keyword evidence="1" id="KW-0472">Membrane</keyword>
<evidence type="ECO:0000313" key="3">
    <source>
        <dbReference type="EMBL" id="SMA50815.1"/>
    </source>
</evidence>
<evidence type="ECO:0000313" key="4">
    <source>
        <dbReference type="Proteomes" id="UP000196573"/>
    </source>
</evidence>
<protein>
    <submittedName>
        <fullName evidence="3">Tripartite tricarboxylate transporter TctB family protein</fullName>
    </submittedName>
</protein>
<feature type="transmembrane region" description="Helical" evidence="1">
    <location>
        <begin position="72"/>
        <end position="105"/>
    </location>
</feature>
<proteinExistence type="predicted"/>
<organism evidence="3 4">
    <name type="scientific">Parendozoicomonas haliclonae</name>
    <dbReference type="NCBI Taxonomy" id="1960125"/>
    <lineage>
        <taxon>Bacteria</taxon>
        <taxon>Pseudomonadati</taxon>
        <taxon>Pseudomonadota</taxon>
        <taxon>Gammaproteobacteria</taxon>
        <taxon>Oceanospirillales</taxon>
        <taxon>Endozoicomonadaceae</taxon>
        <taxon>Parendozoicomonas</taxon>
    </lineage>
</organism>
<dbReference type="Proteomes" id="UP000196573">
    <property type="component" value="Unassembled WGS sequence"/>
</dbReference>
<dbReference type="EMBL" id="FWPT01000017">
    <property type="protein sequence ID" value="SMA50815.1"/>
    <property type="molecule type" value="Genomic_DNA"/>
</dbReference>
<keyword evidence="1" id="KW-0812">Transmembrane</keyword>
<dbReference type="InterPro" id="IPR009936">
    <property type="entry name" value="DUF1468"/>
</dbReference>
<reference evidence="3 4" key="1">
    <citation type="submission" date="2017-03" db="EMBL/GenBank/DDBJ databases">
        <authorList>
            <person name="Afonso C.L."/>
            <person name="Miller P.J."/>
            <person name="Scott M.A."/>
            <person name="Spackman E."/>
            <person name="Goraichik I."/>
            <person name="Dimitrov K.M."/>
            <person name="Suarez D.L."/>
            <person name="Swayne D.E."/>
        </authorList>
    </citation>
    <scope>NUCLEOTIDE SEQUENCE [LARGE SCALE GENOMIC DNA]</scope>
    <source>
        <strain evidence="3">SB41UT1</strain>
    </source>
</reference>
<dbReference type="AlphaFoldDB" id="A0A1X7ARF3"/>
<feature type="transmembrane region" description="Helical" evidence="1">
    <location>
        <begin position="33"/>
        <end position="51"/>
    </location>
</feature>
<evidence type="ECO:0000259" key="2">
    <source>
        <dbReference type="Pfam" id="PF07331"/>
    </source>
</evidence>
<accession>A0A1X7ARF3</accession>
<gene>
    <name evidence="3" type="ORF">EHSB41UT_04632</name>
</gene>
<feature type="domain" description="DUF1468" evidence="2">
    <location>
        <begin position="5"/>
        <end position="137"/>
    </location>
</feature>
<keyword evidence="4" id="KW-1185">Reference proteome</keyword>
<feature type="transmembrane region" description="Helical" evidence="1">
    <location>
        <begin position="111"/>
        <end position="136"/>
    </location>
</feature>
<evidence type="ECO:0000256" key="1">
    <source>
        <dbReference type="SAM" id="Phobius"/>
    </source>
</evidence>
<dbReference type="Pfam" id="PF07331">
    <property type="entry name" value="TctB"/>
    <property type="match status" value="1"/>
</dbReference>
<sequence length="143" mass="15931">MIYGAILLFALVFLFLATQFQEAGDMHAIGSGFYPILTCFILAGLCIMQLVTEWRTASDDQAEAEPANWQRALMVFAVLAVYGLGMMLIGYLPATILGFMAILFLLGVRRWTWYLAAPVFSFALSYIFAEVFMVFLPAGSLFQ</sequence>
<name>A0A1X7ARF3_9GAMM</name>